<dbReference type="Proteomes" id="UP000886289">
    <property type="component" value="Unassembled WGS sequence"/>
</dbReference>
<dbReference type="InterPro" id="IPR029044">
    <property type="entry name" value="Nucleotide-diphossugar_trans"/>
</dbReference>
<feature type="domain" description="Glycosyltransferase 2-like" evidence="9">
    <location>
        <begin position="33"/>
        <end position="199"/>
    </location>
</feature>
<evidence type="ECO:0000256" key="7">
    <source>
        <dbReference type="ARBA" id="ARBA00023136"/>
    </source>
</evidence>
<evidence type="ECO:0000256" key="3">
    <source>
        <dbReference type="ARBA" id="ARBA00022679"/>
    </source>
</evidence>
<dbReference type="CDD" id="cd04187">
    <property type="entry name" value="DPM1_like_bac"/>
    <property type="match status" value="1"/>
</dbReference>
<feature type="transmembrane region" description="Helical" evidence="8">
    <location>
        <begin position="263"/>
        <end position="286"/>
    </location>
</feature>
<sequence>MFYIYHIITLIQNLLTIFRHLNINFLVSGKYLSVIIPVYNEEKNLEILYKELKPVLESIGKKYEIIFVDDGSSDNSLNILRQFVRSDSTIKIIKLLSNFGQSAAIAAGLENAEGENIITMDADLQHDPKDIPKLLKKLEDGYHVVCGWRKNRSKSDSLFKKAIPSCIFNFLIVHLFKLNGLHDVVGGMRAFKKEVAQEIQIYGEMHRFLPVLAAWKGFKITEEAIHIRKRHHGNSKYGASRFIRGFLDLLTVKYFISYFKRPLHIFGTIGLLLSGTGFLIDVYLLIEKFFFHVHLAVEHLPLLLLSILLIIVGVNFLFLGFIADMISLNLILTKKPKLYMIEKIETARTISQKEL</sequence>
<name>A0A7C0Y7F1_DESA2</name>
<keyword evidence="7 8" id="KW-0472">Membrane</keyword>
<evidence type="ECO:0000256" key="8">
    <source>
        <dbReference type="SAM" id="Phobius"/>
    </source>
</evidence>
<accession>A0A7C0Y7F1</accession>
<keyword evidence="6 8" id="KW-1133">Transmembrane helix</keyword>
<dbReference type="Pfam" id="PF00535">
    <property type="entry name" value="Glycos_transf_2"/>
    <property type="match status" value="1"/>
</dbReference>
<dbReference type="PANTHER" id="PTHR48090:SF3">
    <property type="entry name" value="UNDECAPRENYL-PHOSPHATE 4-DEOXY-4-FORMAMIDO-L-ARABINOSE TRANSFERASE"/>
    <property type="match status" value="1"/>
</dbReference>
<evidence type="ECO:0000256" key="6">
    <source>
        <dbReference type="ARBA" id="ARBA00022989"/>
    </source>
</evidence>
<protein>
    <submittedName>
        <fullName evidence="10">Glycosyltransferase</fullName>
    </submittedName>
</protein>
<evidence type="ECO:0000256" key="1">
    <source>
        <dbReference type="ARBA" id="ARBA00022475"/>
    </source>
</evidence>
<dbReference type="Gene3D" id="3.90.550.10">
    <property type="entry name" value="Spore Coat Polysaccharide Biosynthesis Protein SpsA, Chain A"/>
    <property type="match status" value="1"/>
</dbReference>
<dbReference type="EMBL" id="DRBS01000232">
    <property type="protein sequence ID" value="HDD44390.1"/>
    <property type="molecule type" value="Genomic_DNA"/>
</dbReference>
<gene>
    <name evidence="10" type="ORF">ENG63_05980</name>
</gene>
<proteinExistence type="predicted"/>
<dbReference type="InterPro" id="IPR001173">
    <property type="entry name" value="Glyco_trans_2-like"/>
</dbReference>
<evidence type="ECO:0000259" key="9">
    <source>
        <dbReference type="Pfam" id="PF00535"/>
    </source>
</evidence>
<keyword evidence="1" id="KW-1003">Cell membrane</keyword>
<evidence type="ECO:0000256" key="4">
    <source>
        <dbReference type="ARBA" id="ARBA00022692"/>
    </source>
</evidence>
<keyword evidence="2" id="KW-0328">Glycosyltransferase</keyword>
<dbReference type="GO" id="GO:0009103">
    <property type="term" value="P:lipopolysaccharide biosynthetic process"/>
    <property type="evidence" value="ECO:0007669"/>
    <property type="project" value="UniProtKB-KW"/>
</dbReference>
<dbReference type="GO" id="GO:0016757">
    <property type="term" value="F:glycosyltransferase activity"/>
    <property type="evidence" value="ECO:0007669"/>
    <property type="project" value="UniProtKB-KW"/>
</dbReference>
<keyword evidence="3" id="KW-0808">Transferase</keyword>
<organism evidence="10">
    <name type="scientific">Desulfofervidus auxilii</name>
    <dbReference type="NCBI Taxonomy" id="1621989"/>
    <lineage>
        <taxon>Bacteria</taxon>
        <taxon>Pseudomonadati</taxon>
        <taxon>Thermodesulfobacteriota</taxon>
        <taxon>Candidatus Desulfofervidia</taxon>
        <taxon>Candidatus Desulfofervidales</taxon>
        <taxon>Candidatus Desulfofervidaceae</taxon>
        <taxon>Candidatus Desulfofervidus</taxon>
    </lineage>
</organism>
<dbReference type="AlphaFoldDB" id="A0A7C0Y7F1"/>
<feature type="transmembrane region" description="Helical" evidence="8">
    <location>
        <begin position="306"/>
        <end position="332"/>
    </location>
</feature>
<dbReference type="InterPro" id="IPR050256">
    <property type="entry name" value="Glycosyltransferase_2"/>
</dbReference>
<dbReference type="SUPFAM" id="SSF53448">
    <property type="entry name" value="Nucleotide-diphospho-sugar transferases"/>
    <property type="match status" value="1"/>
</dbReference>
<evidence type="ECO:0000256" key="2">
    <source>
        <dbReference type="ARBA" id="ARBA00022676"/>
    </source>
</evidence>
<dbReference type="PANTHER" id="PTHR48090">
    <property type="entry name" value="UNDECAPRENYL-PHOSPHATE 4-DEOXY-4-FORMAMIDO-L-ARABINOSE TRANSFERASE-RELATED"/>
    <property type="match status" value="1"/>
</dbReference>
<keyword evidence="4 8" id="KW-0812">Transmembrane</keyword>
<comment type="caution">
    <text evidence="10">The sequence shown here is derived from an EMBL/GenBank/DDBJ whole genome shotgun (WGS) entry which is preliminary data.</text>
</comment>
<reference evidence="10" key="1">
    <citation type="journal article" date="2020" name="mSystems">
        <title>Genome- and Community-Level Interaction Insights into Carbon Utilization and Element Cycling Functions of Hydrothermarchaeota in Hydrothermal Sediment.</title>
        <authorList>
            <person name="Zhou Z."/>
            <person name="Liu Y."/>
            <person name="Xu W."/>
            <person name="Pan J."/>
            <person name="Luo Z.H."/>
            <person name="Li M."/>
        </authorList>
    </citation>
    <scope>NUCLEOTIDE SEQUENCE [LARGE SCALE GENOMIC DNA]</scope>
    <source>
        <strain evidence="10">HyVt-233</strain>
    </source>
</reference>
<dbReference type="GO" id="GO:0005886">
    <property type="term" value="C:plasma membrane"/>
    <property type="evidence" value="ECO:0007669"/>
    <property type="project" value="TreeGrafter"/>
</dbReference>
<evidence type="ECO:0000256" key="5">
    <source>
        <dbReference type="ARBA" id="ARBA00022985"/>
    </source>
</evidence>
<keyword evidence="5" id="KW-0448">Lipopolysaccharide biosynthesis</keyword>
<evidence type="ECO:0000313" key="10">
    <source>
        <dbReference type="EMBL" id="HDD44390.1"/>
    </source>
</evidence>